<organism evidence="2 3">
    <name type="scientific">Chondromyces crocatus</name>
    <dbReference type="NCBI Taxonomy" id="52"/>
    <lineage>
        <taxon>Bacteria</taxon>
        <taxon>Pseudomonadati</taxon>
        <taxon>Myxococcota</taxon>
        <taxon>Polyangia</taxon>
        <taxon>Polyangiales</taxon>
        <taxon>Polyangiaceae</taxon>
        <taxon>Chondromyces</taxon>
    </lineage>
</organism>
<sequence>MIPVRNSPETRVNRRVRELPPAPGEDNIAWLRRSGFTSGIVLLGGCDLVHFRLRVAQSHARQDLVPSYWSLVGILRRKGDDFSILSAPLDHPDASLVPRNNGVLEEPLARYANPERYPNIAAFTFPVRSSEIRRGIERVRGQRSATDLPDLIVQWLAFVWGAGRTPNPLLDQHGIPCAAFVTAAYGIAGLDLTPGLASTANCPEAIWQSARWWHPFYAAHLPLGDDMDAHGGDALEGDLGADDPAPLAGDGPPANGSLADSAPADDSPAEGDGPLDADTQAPRGAYGLRQRAAAVTWGIDT</sequence>
<gene>
    <name evidence="2" type="ORF">CMC5_045450</name>
</gene>
<proteinExistence type="predicted"/>
<evidence type="ECO:0000313" key="2">
    <source>
        <dbReference type="EMBL" id="AKT40392.1"/>
    </source>
</evidence>
<dbReference type="RefSeq" id="WP_050432334.1">
    <property type="nucleotide sequence ID" value="NZ_CP012159.1"/>
</dbReference>
<keyword evidence="3" id="KW-1185">Reference proteome</keyword>
<dbReference type="EMBL" id="CP012159">
    <property type="protein sequence ID" value="AKT40392.1"/>
    <property type="molecule type" value="Genomic_DNA"/>
</dbReference>
<accession>A0A0K1EI73</accession>
<feature type="compositionally biased region" description="Low complexity" evidence="1">
    <location>
        <begin position="242"/>
        <end position="266"/>
    </location>
</feature>
<feature type="region of interest" description="Disordered" evidence="1">
    <location>
        <begin position="232"/>
        <end position="287"/>
    </location>
</feature>
<dbReference type="STRING" id="52.CMC5_045450"/>
<dbReference type="KEGG" id="ccro:CMC5_045450"/>
<name>A0A0K1EI73_CHOCO</name>
<dbReference type="Proteomes" id="UP000067626">
    <property type="component" value="Chromosome"/>
</dbReference>
<dbReference type="OrthoDB" id="8481213at2"/>
<evidence type="ECO:0000313" key="3">
    <source>
        <dbReference type="Proteomes" id="UP000067626"/>
    </source>
</evidence>
<protein>
    <submittedName>
        <fullName evidence="2">Uncharacterized protein</fullName>
    </submittedName>
</protein>
<reference evidence="2 3" key="1">
    <citation type="submission" date="2015-07" db="EMBL/GenBank/DDBJ databases">
        <title>Genome analysis of myxobacterium Chondromyces crocatus Cm c5 reveals a high potential for natural compound synthesis and the genetic basis for the loss of fruiting body formation.</title>
        <authorList>
            <person name="Zaburannyi N."/>
            <person name="Bunk B."/>
            <person name="Maier J."/>
            <person name="Overmann J."/>
            <person name="Mueller R."/>
        </authorList>
    </citation>
    <scope>NUCLEOTIDE SEQUENCE [LARGE SCALE GENOMIC DNA]</scope>
    <source>
        <strain evidence="2 3">Cm c5</strain>
    </source>
</reference>
<evidence type="ECO:0000256" key="1">
    <source>
        <dbReference type="SAM" id="MobiDB-lite"/>
    </source>
</evidence>
<dbReference type="AlphaFoldDB" id="A0A0K1EI73"/>